<dbReference type="PANTHER" id="PTHR13935:SF104">
    <property type="entry name" value="TRANSCRIPTION FACTOR BHLH160"/>
    <property type="match status" value="1"/>
</dbReference>
<evidence type="ECO:0000256" key="1">
    <source>
        <dbReference type="SAM" id="Coils"/>
    </source>
</evidence>
<proteinExistence type="predicted"/>
<reference evidence="2" key="1">
    <citation type="submission" date="2019-12" db="EMBL/GenBank/DDBJ databases">
        <title>Genome sequencing and annotation of Brassica cretica.</title>
        <authorList>
            <person name="Studholme D.J."/>
            <person name="Sarris P.F."/>
        </authorList>
    </citation>
    <scope>NUCLEOTIDE SEQUENCE</scope>
    <source>
        <strain evidence="2">PFS-102/07</strain>
        <tissue evidence="2">Leaf</tissue>
    </source>
</reference>
<dbReference type="GO" id="GO:0000981">
    <property type="term" value="F:DNA-binding transcription factor activity, RNA polymerase II-specific"/>
    <property type="evidence" value="ECO:0007669"/>
    <property type="project" value="TreeGrafter"/>
</dbReference>
<organism evidence="2">
    <name type="scientific">Brassica cretica</name>
    <name type="common">Mustard</name>
    <dbReference type="NCBI Taxonomy" id="69181"/>
    <lineage>
        <taxon>Eukaryota</taxon>
        <taxon>Viridiplantae</taxon>
        <taxon>Streptophyta</taxon>
        <taxon>Embryophyta</taxon>
        <taxon>Tracheophyta</taxon>
        <taxon>Spermatophyta</taxon>
        <taxon>Magnoliopsida</taxon>
        <taxon>eudicotyledons</taxon>
        <taxon>Gunneridae</taxon>
        <taxon>Pentapetalae</taxon>
        <taxon>rosids</taxon>
        <taxon>malvids</taxon>
        <taxon>Brassicales</taxon>
        <taxon>Brassicaceae</taxon>
        <taxon>Brassiceae</taxon>
        <taxon>Brassica</taxon>
    </lineage>
</organism>
<dbReference type="GO" id="GO:0000977">
    <property type="term" value="F:RNA polymerase II transcription regulatory region sequence-specific DNA binding"/>
    <property type="evidence" value="ECO:0007669"/>
    <property type="project" value="TreeGrafter"/>
</dbReference>
<accession>A0A8S9KAV5</accession>
<keyword evidence="1" id="KW-0175">Coiled coil</keyword>
<sequence length="250" mass="28467">MDRVVTYIPKLLNEVEELTIRKKKLAEAIESEKSQRLERQDPQTRAISVLELGESGDEVVVQISMKKEKEDEFSNLLNVMEMQGSSILSASTSLVCRDQRVVCYNLHVKKKWCAPSIMDRVVTYIPKLLNEVEELTIRKKKLAEAIESEKSQRLERQDPQTRAISVLELGESGDEVVVQISMKKEKEDEFSNLLNVMEMQGSSILSASTSLVCRHQRVVCYNLHVKMDEKPCEGDDYITVLKNITTSSLS</sequence>
<feature type="coiled-coil region" evidence="1">
    <location>
        <begin position="8"/>
        <end position="35"/>
    </location>
</feature>
<dbReference type="GO" id="GO:0090575">
    <property type="term" value="C:RNA polymerase II transcription regulator complex"/>
    <property type="evidence" value="ECO:0007669"/>
    <property type="project" value="TreeGrafter"/>
</dbReference>
<feature type="coiled-coil region" evidence="1">
    <location>
        <begin position="125"/>
        <end position="152"/>
    </location>
</feature>
<protein>
    <submittedName>
        <fullName evidence="2">Uncharacterized protein</fullName>
    </submittedName>
</protein>
<evidence type="ECO:0000313" key="2">
    <source>
        <dbReference type="EMBL" id="KAF2592210.1"/>
    </source>
</evidence>
<dbReference type="EMBL" id="QGKY02000164">
    <property type="protein sequence ID" value="KAF2592210.1"/>
    <property type="molecule type" value="Genomic_DNA"/>
</dbReference>
<dbReference type="InterPro" id="IPR015660">
    <property type="entry name" value="MASH1/Ascl1a-like"/>
</dbReference>
<dbReference type="AlphaFoldDB" id="A0A8S9KAV5"/>
<name>A0A8S9KAV5_BRACR</name>
<gene>
    <name evidence="2" type="ORF">F2Q70_00045244</name>
</gene>
<dbReference type="PANTHER" id="PTHR13935">
    <property type="entry name" value="ACHAETE-SCUTE TRANSCRIPTION FACTOR-RELATED"/>
    <property type="match status" value="1"/>
</dbReference>
<comment type="caution">
    <text evidence="2">The sequence shown here is derived from an EMBL/GenBank/DDBJ whole genome shotgun (WGS) entry which is preliminary data.</text>
</comment>